<protein>
    <submittedName>
        <fullName evidence="1">Uncharacterized protein</fullName>
    </submittedName>
</protein>
<dbReference type="AlphaFoldDB" id="A0A4D6M2C8"/>
<organism evidence="1 2">
    <name type="scientific">Vigna unguiculata</name>
    <name type="common">Cowpea</name>
    <dbReference type="NCBI Taxonomy" id="3917"/>
    <lineage>
        <taxon>Eukaryota</taxon>
        <taxon>Viridiplantae</taxon>
        <taxon>Streptophyta</taxon>
        <taxon>Embryophyta</taxon>
        <taxon>Tracheophyta</taxon>
        <taxon>Spermatophyta</taxon>
        <taxon>Magnoliopsida</taxon>
        <taxon>eudicotyledons</taxon>
        <taxon>Gunneridae</taxon>
        <taxon>Pentapetalae</taxon>
        <taxon>rosids</taxon>
        <taxon>fabids</taxon>
        <taxon>Fabales</taxon>
        <taxon>Fabaceae</taxon>
        <taxon>Papilionoideae</taxon>
        <taxon>50 kb inversion clade</taxon>
        <taxon>NPAAA clade</taxon>
        <taxon>indigoferoid/millettioid clade</taxon>
        <taxon>Phaseoleae</taxon>
        <taxon>Vigna</taxon>
    </lineage>
</organism>
<name>A0A4D6M2C8_VIGUN</name>
<proteinExistence type="predicted"/>
<sequence length="222" mass="25282">MPWCTNQLRHVQNLPNSKLSCTKNFMVFNWGHLEAFPTLTSQKPRNRPSSYAVVHRPTWPRAKLSELKTFVHQEFHGNHLGAFGGQSKPHISNTTNFKFSQNSPPSYLAMPWCTNQLRAKPSELKTFVHQLCRGAPPTLAMCKTLRTQNFRAPRLSWYSFGAFLGHSNPHISKTTNFMFAQNSPPSLLAMPRCTANIGHVQNPPNSKLSCTKTFMVFIWAHF</sequence>
<evidence type="ECO:0000313" key="1">
    <source>
        <dbReference type="EMBL" id="QCD94194.1"/>
    </source>
</evidence>
<evidence type="ECO:0000313" key="2">
    <source>
        <dbReference type="Proteomes" id="UP000501690"/>
    </source>
</evidence>
<keyword evidence="2" id="KW-1185">Reference proteome</keyword>
<reference evidence="1 2" key="1">
    <citation type="submission" date="2019-04" db="EMBL/GenBank/DDBJ databases">
        <title>An improved genome assembly and genetic linkage map for asparagus bean, Vigna unguiculata ssp. sesquipedialis.</title>
        <authorList>
            <person name="Xia Q."/>
            <person name="Zhang R."/>
            <person name="Dong Y."/>
        </authorList>
    </citation>
    <scope>NUCLEOTIDE SEQUENCE [LARGE SCALE GENOMIC DNA]</scope>
    <source>
        <tissue evidence="1">Leaf</tissue>
    </source>
</reference>
<gene>
    <name evidence="1" type="ORF">DEO72_LG5g2275</name>
</gene>
<accession>A0A4D6M2C8</accession>
<dbReference type="Proteomes" id="UP000501690">
    <property type="component" value="Linkage Group LG5"/>
</dbReference>
<dbReference type="EMBL" id="CP039349">
    <property type="protein sequence ID" value="QCD94194.1"/>
    <property type="molecule type" value="Genomic_DNA"/>
</dbReference>